<dbReference type="GO" id="GO:0005886">
    <property type="term" value="C:plasma membrane"/>
    <property type="evidence" value="ECO:0007669"/>
    <property type="project" value="TreeGrafter"/>
</dbReference>
<feature type="transmembrane region" description="Helical" evidence="2">
    <location>
        <begin position="12"/>
        <end position="31"/>
    </location>
</feature>
<feature type="transmembrane region" description="Helical" evidence="2">
    <location>
        <begin position="51"/>
        <end position="81"/>
    </location>
</feature>
<feature type="domain" description="VTT" evidence="3">
    <location>
        <begin position="31"/>
        <end position="156"/>
    </location>
</feature>
<dbReference type="InterPro" id="IPR051311">
    <property type="entry name" value="DedA_domain"/>
</dbReference>
<dbReference type="AlphaFoldDB" id="A0A850EVU3"/>
<evidence type="ECO:0000256" key="2">
    <source>
        <dbReference type="SAM" id="Phobius"/>
    </source>
</evidence>
<dbReference type="PANTHER" id="PTHR42709:SF9">
    <property type="entry name" value="ALKALINE PHOSPHATASE LIKE PROTEIN"/>
    <property type="match status" value="1"/>
</dbReference>
<protein>
    <submittedName>
        <fullName evidence="4">DedA family protein</fullName>
    </submittedName>
</protein>
<name>A0A850EVU3_9BACL</name>
<sequence length="194" mass="21809">MSYDTLISLIGQFGYAALFLALWFGIIGLPIPDEVIVMTGGSVTSNGVLHMVPAFIVTYLGVISGLSLGYVLGRLLGATVLDKLRRKKKMDKYLVFSEKLIQKYGSFSLCIGYFFPVIRHVLPYLMGLNKMSFRRYALLSYTTGLVWTTIFFILGRSVGSHVEEIGHLLYRDGIWVLSALFVALVLYHIIRDRI</sequence>
<keyword evidence="5" id="KW-1185">Reference proteome</keyword>
<comment type="similarity">
    <text evidence="1">Belongs to the DedA family.</text>
</comment>
<keyword evidence="2" id="KW-0812">Transmembrane</keyword>
<dbReference type="EMBL" id="JABWCS010000221">
    <property type="protein sequence ID" value="NUU64030.1"/>
    <property type="molecule type" value="Genomic_DNA"/>
</dbReference>
<accession>A0A850EVU3</accession>
<gene>
    <name evidence="4" type="ORF">HPT30_27140</name>
</gene>
<reference evidence="4" key="1">
    <citation type="submission" date="2020-06" db="EMBL/GenBank/DDBJ databases">
        <title>Paenibacillus sp. nov., isolated from soil.</title>
        <authorList>
            <person name="Seo Y.L."/>
        </authorList>
    </citation>
    <scope>NUCLEOTIDE SEQUENCE [LARGE SCALE GENOMIC DNA]</scope>
    <source>
        <strain evidence="4">JW14</strain>
    </source>
</reference>
<feature type="transmembrane region" description="Helical" evidence="2">
    <location>
        <begin position="136"/>
        <end position="154"/>
    </location>
</feature>
<feature type="transmembrane region" description="Helical" evidence="2">
    <location>
        <begin position="174"/>
        <end position="190"/>
    </location>
</feature>
<organism evidence="4 5">
    <name type="scientific">Paenibacillus agri</name>
    <dbReference type="NCBI Taxonomy" id="2744309"/>
    <lineage>
        <taxon>Bacteria</taxon>
        <taxon>Bacillati</taxon>
        <taxon>Bacillota</taxon>
        <taxon>Bacilli</taxon>
        <taxon>Bacillales</taxon>
        <taxon>Paenibacillaceae</taxon>
        <taxon>Paenibacillus</taxon>
    </lineage>
</organism>
<dbReference type="Proteomes" id="UP000564806">
    <property type="component" value="Unassembled WGS sequence"/>
</dbReference>
<keyword evidence="2" id="KW-0472">Membrane</keyword>
<evidence type="ECO:0000313" key="4">
    <source>
        <dbReference type="EMBL" id="NUU64030.1"/>
    </source>
</evidence>
<proteinExistence type="inferred from homology"/>
<dbReference type="RefSeq" id="WP_175374397.1">
    <property type="nucleotide sequence ID" value="NZ_JABWCS010000221.1"/>
</dbReference>
<keyword evidence="2" id="KW-1133">Transmembrane helix</keyword>
<dbReference type="Pfam" id="PF09335">
    <property type="entry name" value="VTT_dom"/>
    <property type="match status" value="1"/>
</dbReference>
<comment type="caution">
    <text evidence="4">The sequence shown here is derived from an EMBL/GenBank/DDBJ whole genome shotgun (WGS) entry which is preliminary data.</text>
</comment>
<evidence type="ECO:0000313" key="5">
    <source>
        <dbReference type="Proteomes" id="UP000564806"/>
    </source>
</evidence>
<evidence type="ECO:0000256" key="1">
    <source>
        <dbReference type="ARBA" id="ARBA00010792"/>
    </source>
</evidence>
<dbReference type="PANTHER" id="PTHR42709">
    <property type="entry name" value="ALKALINE PHOSPHATASE LIKE PROTEIN"/>
    <property type="match status" value="1"/>
</dbReference>
<dbReference type="InterPro" id="IPR032816">
    <property type="entry name" value="VTT_dom"/>
</dbReference>
<evidence type="ECO:0000259" key="3">
    <source>
        <dbReference type="Pfam" id="PF09335"/>
    </source>
</evidence>